<dbReference type="Gene3D" id="3.40.50.300">
    <property type="entry name" value="P-loop containing nucleotide triphosphate hydrolases"/>
    <property type="match status" value="1"/>
</dbReference>
<dbReference type="RefSeq" id="WP_349641466.1">
    <property type="nucleotide sequence ID" value="NZ_CAWVOH010000001.1"/>
</dbReference>
<protein>
    <submittedName>
        <fullName evidence="8">ATPase component (GlnQ)</fullName>
    </submittedName>
</protein>
<accession>A0ABM9N438</accession>
<evidence type="ECO:0000256" key="2">
    <source>
        <dbReference type="ARBA" id="ARBA00022448"/>
    </source>
</evidence>
<name>A0ABM9N438_9LACO</name>
<evidence type="ECO:0000256" key="1">
    <source>
        <dbReference type="ARBA" id="ARBA00004202"/>
    </source>
</evidence>
<evidence type="ECO:0000313" key="8">
    <source>
        <dbReference type="EMBL" id="CAK8053919.1"/>
    </source>
</evidence>
<gene>
    <name evidence="8" type="ORF">R54876_GBNLAHCA_00478</name>
</gene>
<dbReference type="Pfam" id="PF00005">
    <property type="entry name" value="ABC_tran"/>
    <property type="match status" value="1"/>
</dbReference>
<dbReference type="PROSITE" id="PS50893">
    <property type="entry name" value="ABC_TRANSPORTER_2"/>
    <property type="match status" value="1"/>
</dbReference>
<dbReference type="PIRSF" id="PIRSF039085">
    <property type="entry name" value="ABC_ATPase_HisP"/>
    <property type="match status" value="1"/>
</dbReference>
<proteinExistence type="predicted"/>
<evidence type="ECO:0000313" key="9">
    <source>
        <dbReference type="Proteomes" id="UP001314241"/>
    </source>
</evidence>
<keyword evidence="3" id="KW-1003">Cell membrane</keyword>
<dbReference type="PROSITE" id="PS00211">
    <property type="entry name" value="ABC_TRANSPORTER_1"/>
    <property type="match status" value="1"/>
</dbReference>
<keyword evidence="9" id="KW-1185">Reference proteome</keyword>
<evidence type="ECO:0000259" key="7">
    <source>
        <dbReference type="PROSITE" id="PS50893"/>
    </source>
</evidence>
<keyword evidence="2" id="KW-0813">Transport</keyword>
<dbReference type="Proteomes" id="UP001314241">
    <property type="component" value="Unassembled WGS sequence"/>
</dbReference>
<keyword evidence="4" id="KW-0547">Nucleotide-binding</keyword>
<dbReference type="InterPro" id="IPR003439">
    <property type="entry name" value="ABC_transporter-like_ATP-bd"/>
</dbReference>
<keyword evidence="5" id="KW-0067">ATP-binding</keyword>
<sequence length="252" mass="28159">MLKIHNFQKKFNNREVLKSINLDVDKGEVLALLGPSGSRKTTFLRGLAFLTPGDAGEITINDKQINIDKITKAEIKQLRDKMGFVFQNFNLFQNKTVLQNLTEGLIYGHHFSKDEAEKLAKKALAKVGLLKFINHYPHQLSGGQAQRVGIARATVLDPEIILFDEPTSALDPELVIDVLKVIKQLADEGKTLIVVTHEMAFAKEVADQVVFMDGGVIVEKNHAKPFFEEPKSQRLKDFLSRIDVAKSLAAIQ</sequence>
<feature type="domain" description="ABC transporter" evidence="7">
    <location>
        <begin position="2"/>
        <end position="239"/>
    </location>
</feature>
<reference evidence="8 9" key="1">
    <citation type="submission" date="2024-01" db="EMBL/GenBank/DDBJ databases">
        <authorList>
            <person name="Botero Cardona J."/>
        </authorList>
    </citation>
    <scope>NUCLEOTIDE SEQUENCE [LARGE SCALE GENOMIC DNA]</scope>
    <source>
        <strain evidence="8 9">LMG 33000</strain>
    </source>
</reference>
<dbReference type="InterPro" id="IPR050086">
    <property type="entry name" value="MetN_ABC_transporter-like"/>
</dbReference>
<dbReference type="PANTHER" id="PTHR43166:SF35">
    <property type="entry name" value="L-CYSTINE IMPORT ATP-BINDING PROTEIN TCYN"/>
    <property type="match status" value="1"/>
</dbReference>
<evidence type="ECO:0000256" key="6">
    <source>
        <dbReference type="ARBA" id="ARBA00023136"/>
    </source>
</evidence>
<evidence type="ECO:0000256" key="5">
    <source>
        <dbReference type="ARBA" id="ARBA00022840"/>
    </source>
</evidence>
<dbReference type="InterPro" id="IPR030679">
    <property type="entry name" value="ABC_ATPase_HisP-typ"/>
</dbReference>
<keyword evidence="6" id="KW-0472">Membrane</keyword>
<organism evidence="8 9">
    <name type="scientific">Eupransor demetentiae</name>
    <dbReference type="NCBI Taxonomy" id="3109584"/>
    <lineage>
        <taxon>Bacteria</taxon>
        <taxon>Bacillati</taxon>
        <taxon>Bacillota</taxon>
        <taxon>Bacilli</taxon>
        <taxon>Lactobacillales</taxon>
        <taxon>Lactobacillaceae</taxon>
        <taxon>Eupransor</taxon>
    </lineage>
</organism>
<dbReference type="SMART" id="SM00382">
    <property type="entry name" value="AAA"/>
    <property type="match status" value="1"/>
</dbReference>
<dbReference type="InterPro" id="IPR027417">
    <property type="entry name" value="P-loop_NTPase"/>
</dbReference>
<dbReference type="SUPFAM" id="SSF52540">
    <property type="entry name" value="P-loop containing nucleoside triphosphate hydrolases"/>
    <property type="match status" value="1"/>
</dbReference>
<dbReference type="InterPro" id="IPR003593">
    <property type="entry name" value="AAA+_ATPase"/>
</dbReference>
<comment type="subcellular location">
    <subcellularLocation>
        <location evidence="1">Cell membrane</location>
        <topology evidence="1">Peripheral membrane protein</topology>
    </subcellularLocation>
</comment>
<dbReference type="InterPro" id="IPR017871">
    <property type="entry name" value="ABC_transporter-like_CS"/>
</dbReference>
<dbReference type="PANTHER" id="PTHR43166">
    <property type="entry name" value="AMINO ACID IMPORT ATP-BINDING PROTEIN"/>
    <property type="match status" value="1"/>
</dbReference>
<dbReference type="EMBL" id="CAWVOH010000001">
    <property type="protein sequence ID" value="CAK8053919.1"/>
    <property type="molecule type" value="Genomic_DNA"/>
</dbReference>
<comment type="caution">
    <text evidence="8">The sequence shown here is derived from an EMBL/GenBank/DDBJ whole genome shotgun (WGS) entry which is preliminary data.</text>
</comment>
<evidence type="ECO:0000256" key="4">
    <source>
        <dbReference type="ARBA" id="ARBA00022741"/>
    </source>
</evidence>
<evidence type="ECO:0000256" key="3">
    <source>
        <dbReference type="ARBA" id="ARBA00022475"/>
    </source>
</evidence>